<evidence type="ECO:0000313" key="3">
    <source>
        <dbReference type="EMBL" id="MUG71787.1"/>
    </source>
</evidence>
<dbReference type="GO" id="GO:0016491">
    <property type="term" value="F:oxidoreductase activity"/>
    <property type="evidence" value="ECO:0007669"/>
    <property type="project" value="UniProtKB-KW"/>
</dbReference>
<dbReference type="GO" id="GO:0008206">
    <property type="term" value="P:bile acid metabolic process"/>
    <property type="evidence" value="ECO:0007669"/>
    <property type="project" value="UniProtKB-ARBA"/>
</dbReference>
<dbReference type="Proteomes" id="UP000450917">
    <property type="component" value="Unassembled WGS sequence"/>
</dbReference>
<keyword evidence="4" id="KW-1185">Reference proteome</keyword>
<dbReference type="CDD" id="cd05233">
    <property type="entry name" value="SDR_c"/>
    <property type="match status" value="1"/>
</dbReference>
<dbReference type="EMBL" id="WNZX01000011">
    <property type="protein sequence ID" value="MUG71787.1"/>
    <property type="molecule type" value="Genomic_DNA"/>
</dbReference>
<accession>A0A7X3CU56</accession>
<comment type="similarity">
    <text evidence="1">Belongs to the short-chain dehydrogenases/reductases (SDR) family.</text>
</comment>
<evidence type="ECO:0000256" key="1">
    <source>
        <dbReference type="ARBA" id="ARBA00006484"/>
    </source>
</evidence>
<reference evidence="3 4" key="1">
    <citation type="submission" date="2019-11" db="EMBL/GenBank/DDBJ databases">
        <title>Draft genome sequences of five Paenibacillus species of dairy origin.</title>
        <authorList>
            <person name="Olajide A.M."/>
            <person name="Chen S."/>
            <person name="Lapointe G."/>
        </authorList>
    </citation>
    <scope>NUCLEOTIDE SEQUENCE [LARGE SCALE GENOMIC DNA]</scope>
    <source>
        <strain evidence="3 4">2CS3</strain>
    </source>
</reference>
<dbReference type="PANTHER" id="PTHR43639:SF1">
    <property type="entry name" value="SHORT-CHAIN DEHYDROGENASE_REDUCTASE FAMILY PROTEIN"/>
    <property type="match status" value="1"/>
</dbReference>
<dbReference type="AlphaFoldDB" id="A0A7X3CU56"/>
<comment type="caution">
    <text evidence="3">The sequence shown here is derived from an EMBL/GenBank/DDBJ whole genome shotgun (WGS) entry which is preliminary data.</text>
</comment>
<dbReference type="PRINTS" id="PR00080">
    <property type="entry name" value="SDRFAMILY"/>
</dbReference>
<dbReference type="FunFam" id="3.40.50.720:FF:000084">
    <property type="entry name" value="Short-chain dehydrogenase reductase"/>
    <property type="match status" value="1"/>
</dbReference>
<evidence type="ECO:0000256" key="2">
    <source>
        <dbReference type="ARBA" id="ARBA00023002"/>
    </source>
</evidence>
<dbReference type="PRINTS" id="PR00081">
    <property type="entry name" value="GDHRDH"/>
</dbReference>
<dbReference type="SUPFAM" id="SSF51735">
    <property type="entry name" value="NAD(P)-binding Rossmann-fold domains"/>
    <property type="match status" value="1"/>
</dbReference>
<keyword evidence="2" id="KW-0560">Oxidoreductase</keyword>
<dbReference type="InterPro" id="IPR036291">
    <property type="entry name" value="NAD(P)-bd_dom_sf"/>
</dbReference>
<dbReference type="PANTHER" id="PTHR43639">
    <property type="entry name" value="OXIDOREDUCTASE, SHORT-CHAIN DEHYDROGENASE/REDUCTASE FAMILY (AFU_ORTHOLOGUE AFUA_5G02870)"/>
    <property type="match status" value="1"/>
</dbReference>
<sequence length="284" mass="30958">MILIVINVNGESNSHEEKKVIRKTAIVTGASSGIGHGIALVLAKNGYDISTVYCSNTEGIRNLADEIEGVYGRKLHSIRGDLSEPNFVKDYAKEAISVLGEVDLLVNNAGAGFGGRLTEIKTDEMIKFIHIDFIAPVLLMKAIGLHMLDKGIRGSMINITSTRAERAYPHDSIYGGMKAALTRASESAALEMAIHGIRINNIAPGATEIEKENREFYDKLGKKIPLRRTGKPEDIGEAVLWLASDAASYITGVSLRVDGGLILPGMPERDDETTRYYGWEPMNE</sequence>
<proteinExistence type="inferred from homology"/>
<dbReference type="Pfam" id="PF13561">
    <property type="entry name" value="adh_short_C2"/>
    <property type="match status" value="1"/>
</dbReference>
<dbReference type="InterPro" id="IPR002347">
    <property type="entry name" value="SDR_fam"/>
</dbReference>
<gene>
    <name evidence="3" type="ORF">GNP93_14020</name>
</gene>
<protein>
    <submittedName>
        <fullName evidence="3">SDR family oxidoreductase</fullName>
    </submittedName>
</protein>
<organism evidence="3 4">
    <name type="scientific">Paenibacillus validus</name>
    <dbReference type="NCBI Taxonomy" id="44253"/>
    <lineage>
        <taxon>Bacteria</taxon>
        <taxon>Bacillati</taxon>
        <taxon>Bacillota</taxon>
        <taxon>Bacilli</taxon>
        <taxon>Bacillales</taxon>
        <taxon>Paenibacillaceae</taxon>
        <taxon>Paenibacillus</taxon>
    </lineage>
</organism>
<name>A0A7X3CU56_9BACL</name>
<dbReference type="Gene3D" id="3.40.50.720">
    <property type="entry name" value="NAD(P)-binding Rossmann-like Domain"/>
    <property type="match status" value="1"/>
</dbReference>
<dbReference type="RefSeq" id="WP_127605285.1">
    <property type="nucleotide sequence ID" value="NZ_JARTHJ010000042.1"/>
</dbReference>
<evidence type="ECO:0000313" key="4">
    <source>
        <dbReference type="Proteomes" id="UP000450917"/>
    </source>
</evidence>